<dbReference type="InterPro" id="IPR048454">
    <property type="entry name" value="YetF_N"/>
</dbReference>
<accession>A0A2A2H2P1</accession>
<evidence type="ECO:0000256" key="5">
    <source>
        <dbReference type="ARBA" id="ARBA00022989"/>
    </source>
</evidence>
<evidence type="ECO:0000256" key="4">
    <source>
        <dbReference type="ARBA" id="ARBA00022692"/>
    </source>
</evidence>
<evidence type="ECO:0000259" key="8">
    <source>
        <dbReference type="Pfam" id="PF04239"/>
    </source>
</evidence>
<keyword evidence="3" id="KW-1003">Cell membrane</keyword>
<feature type="transmembrane region" description="Helical" evidence="7">
    <location>
        <begin position="69"/>
        <end position="87"/>
    </location>
</feature>
<keyword evidence="6 7" id="KW-0472">Membrane</keyword>
<evidence type="ECO:0000256" key="1">
    <source>
        <dbReference type="ARBA" id="ARBA00004651"/>
    </source>
</evidence>
<keyword evidence="5 7" id="KW-1133">Transmembrane helix</keyword>
<organism evidence="10 11">
    <name type="scientific">Methanobacterium bryantii</name>
    <dbReference type="NCBI Taxonomy" id="2161"/>
    <lineage>
        <taxon>Archaea</taxon>
        <taxon>Methanobacteriati</taxon>
        <taxon>Methanobacteriota</taxon>
        <taxon>Methanomada group</taxon>
        <taxon>Methanobacteria</taxon>
        <taxon>Methanobacteriales</taxon>
        <taxon>Methanobacteriaceae</taxon>
        <taxon>Methanobacterium</taxon>
    </lineage>
</organism>
<dbReference type="PANTHER" id="PTHR34582:SF6">
    <property type="entry name" value="UPF0702 TRANSMEMBRANE PROTEIN YCAP"/>
    <property type="match status" value="1"/>
</dbReference>
<feature type="domain" description="YetF-like N-terminal transmembrane" evidence="9">
    <location>
        <begin position="22"/>
        <end position="84"/>
    </location>
</feature>
<comment type="caution">
    <text evidence="10">The sequence shown here is derived from an EMBL/GenBank/DDBJ whole genome shotgun (WGS) entry which is preliminary data.</text>
</comment>
<evidence type="ECO:0008006" key="12">
    <source>
        <dbReference type="Google" id="ProtNLM"/>
    </source>
</evidence>
<dbReference type="InterPro" id="IPR023090">
    <property type="entry name" value="UPF0702_alpha/beta_dom_sf"/>
</dbReference>
<protein>
    <recommendedName>
        <fullName evidence="12">DUF421 domain-containing protein</fullName>
    </recommendedName>
</protein>
<dbReference type="Pfam" id="PF20730">
    <property type="entry name" value="YetF_N"/>
    <property type="match status" value="1"/>
</dbReference>
<evidence type="ECO:0000259" key="9">
    <source>
        <dbReference type="Pfam" id="PF20730"/>
    </source>
</evidence>
<dbReference type="Proteomes" id="UP000217784">
    <property type="component" value="Unassembled WGS sequence"/>
</dbReference>
<feature type="transmembrane region" description="Helical" evidence="7">
    <location>
        <begin position="12"/>
        <end position="30"/>
    </location>
</feature>
<comment type="subcellular location">
    <subcellularLocation>
        <location evidence="1">Cell membrane</location>
        <topology evidence="1">Multi-pass membrane protein</topology>
    </subcellularLocation>
</comment>
<name>A0A2A2H2P1_METBR</name>
<dbReference type="EMBL" id="LMVM01000038">
    <property type="protein sequence ID" value="PAV03594.1"/>
    <property type="molecule type" value="Genomic_DNA"/>
</dbReference>
<keyword evidence="11" id="KW-1185">Reference proteome</keyword>
<dbReference type="InterPro" id="IPR007353">
    <property type="entry name" value="DUF421"/>
</dbReference>
<gene>
    <name evidence="10" type="ORF">ASJ80_00565</name>
</gene>
<dbReference type="GO" id="GO:0005886">
    <property type="term" value="C:plasma membrane"/>
    <property type="evidence" value="ECO:0007669"/>
    <property type="project" value="UniProtKB-SubCell"/>
</dbReference>
<evidence type="ECO:0000256" key="3">
    <source>
        <dbReference type="ARBA" id="ARBA00022475"/>
    </source>
</evidence>
<evidence type="ECO:0000256" key="6">
    <source>
        <dbReference type="ARBA" id="ARBA00023136"/>
    </source>
</evidence>
<keyword evidence="4 7" id="KW-0812">Transmembrane</keyword>
<dbReference type="Pfam" id="PF04239">
    <property type="entry name" value="DUF421"/>
    <property type="match status" value="1"/>
</dbReference>
<evidence type="ECO:0000313" key="11">
    <source>
        <dbReference type="Proteomes" id="UP000217784"/>
    </source>
</evidence>
<comment type="similarity">
    <text evidence="2">Belongs to the UPF0702 family.</text>
</comment>
<dbReference type="AlphaFoldDB" id="A0A2A2H2P1"/>
<feature type="domain" description="YetF C-terminal" evidence="8">
    <location>
        <begin position="88"/>
        <end position="157"/>
    </location>
</feature>
<dbReference type="PANTHER" id="PTHR34582">
    <property type="entry name" value="UPF0702 TRANSMEMBRANE PROTEIN YCAP"/>
    <property type="match status" value="1"/>
</dbReference>
<feature type="transmembrane region" description="Helical" evidence="7">
    <location>
        <begin position="42"/>
        <end position="63"/>
    </location>
</feature>
<evidence type="ECO:0000313" key="10">
    <source>
        <dbReference type="EMBL" id="PAV03594.1"/>
    </source>
</evidence>
<sequence>MWYFQNWNGVLRVLLVGIPMYFILVFMLRISGKRTLSKMNQFDFVITIAFGSTIASILLSSTVSLAEGVTALALLIFLQFIVTWTSVRSSKIDKLVKSEPKLLFYRGNFLKSAMKSERVTESEIYSTMRNMGINSIEDVDTVIIETNGSLSIISQISHNKTPPP</sequence>
<proteinExistence type="inferred from homology"/>
<reference evidence="10 11" key="1">
    <citation type="journal article" date="2017" name="BMC Genomics">
        <title>Genomic analysis of methanogenic archaea reveals a shift towards energy conservation.</title>
        <authorList>
            <person name="Gilmore S.P."/>
            <person name="Henske J.K."/>
            <person name="Sexton J.A."/>
            <person name="Solomon K.V."/>
            <person name="Seppala S."/>
            <person name="Yoo J.I."/>
            <person name="Huyett L.M."/>
            <person name="Pressman A."/>
            <person name="Cogan J.Z."/>
            <person name="Kivenson V."/>
            <person name="Peng X."/>
            <person name="Tan Y."/>
            <person name="Valentine D.L."/>
            <person name="O'Malley M.A."/>
        </authorList>
    </citation>
    <scope>NUCLEOTIDE SEQUENCE [LARGE SCALE GENOMIC DNA]</scope>
    <source>
        <strain evidence="10 11">M.o.H.</strain>
    </source>
</reference>
<evidence type="ECO:0000256" key="7">
    <source>
        <dbReference type="SAM" id="Phobius"/>
    </source>
</evidence>
<dbReference type="Gene3D" id="3.30.240.20">
    <property type="entry name" value="bsu07140 like domains"/>
    <property type="match status" value="1"/>
</dbReference>
<evidence type="ECO:0000256" key="2">
    <source>
        <dbReference type="ARBA" id="ARBA00006448"/>
    </source>
</evidence>